<name>A0A327Q6J4_9BACT</name>
<keyword evidence="6" id="KW-1185">Reference proteome</keyword>
<organism evidence="4 6">
    <name type="scientific">Chitinophaga skermanii</name>
    <dbReference type="NCBI Taxonomy" id="331697"/>
    <lineage>
        <taxon>Bacteria</taxon>
        <taxon>Pseudomonadati</taxon>
        <taxon>Bacteroidota</taxon>
        <taxon>Chitinophagia</taxon>
        <taxon>Chitinophagales</taxon>
        <taxon>Chitinophagaceae</taxon>
        <taxon>Chitinophaga</taxon>
    </lineage>
</organism>
<dbReference type="NCBIfam" id="NF033516">
    <property type="entry name" value="transpos_IS3"/>
    <property type="match status" value="1"/>
</dbReference>
<dbReference type="EMBL" id="QLLL01000012">
    <property type="protein sequence ID" value="RAI98398.1"/>
    <property type="molecule type" value="Genomic_DNA"/>
</dbReference>
<dbReference type="PROSITE" id="PS50994">
    <property type="entry name" value="INTEGRASE"/>
    <property type="match status" value="1"/>
</dbReference>
<dbReference type="InterPro" id="IPR048020">
    <property type="entry name" value="Transpos_IS3"/>
</dbReference>
<accession>A0A327Q6J4</accession>
<dbReference type="InterPro" id="IPR001584">
    <property type="entry name" value="Integrase_cat-core"/>
</dbReference>
<gene>
    <name evidence="5" type="ORF">LX64_02709</name>
    <name evidence="4" type="ORF">LX64_04474</name>
    <name evidence="3" type="ORF">LX64_04760</name>
    <name evidence="2" type="ORF">LX64_05109</name>
</gene>
<dbReference type="Pfam" id="PF00665">
    <property type="entry name" value="rve"/>
    <property type="match status" value="1"/>
</dbReference>
<dbReference type="EMBL" id="QLLL01000005">
    <property type="protein sequence ID" value="RAJ03832.1"/>
    <property type="molecule type" value="Genomic_DNA"/>
</dbReference>
<evidence type="ECO:0000313" key="4">
    <source>
        <dbReference type="EMBL" id="RAI99920.1"/>
    </source>
</evidence>
<protein>
    <submittedName>
        <fullName evidence="4">Transposase InsO family protein</fullName>
    </submittedName>
</protein>
<sequence>MREVPLSKICGLFGKTRQAWYDIKQRDSSSSWQKAVVLDLVQAVKKMVPKSGTIKLYKELKPTFVSQNIKLGRDGLHALLADHGLLVKRHKKRVYTTQSSHHYRKWPSLIQGMVPSRPEQLWVSDITYLSTKNGFIHLSLITDAYSRKIVGYELSPNLKADGCIAALKRALKARALPAESLIHHSDRGVQYCCNDYVSVLQKNGVKISMTQTGSPYENALAERVNGILKQEFELNQQFPSFQAAVKQVNSAIYRYNQYRRHFGCDLQTPATKHNAGIQAVCQVKSVI</sequence>
<proteinExistence type="predicted"/>
<dbReference type="GO" id="GO:0015074">
    <property type="term" value="P:DNA integration"/>
    <property type="evidence" value="ECO:0007669"/>
    <property type="project" value="InterPro"/>
</dbReference>
<dbReference type="SUPFAM" id="SSF53098">
    <property type="entry name" value="Ribonuclease H-like"/>
    <property type="match status" value="1"/>
</dbReference>
<comment type="caution">
    <text evidence="4">The sequence shown here is derived from an EMBL/GenBank/DDBJ whole genome shotgun (WGS) entry which is preliminary data.</text>
</comment>
<dbReference type="GO" id="GO:0003676">
    <property type="term" value="F:nucleic acid binding"/>
    <property type="evidence" value="ECO:0007669"/>
    <property type="project" value="InterPro"/>
</dbReference>
<evidence type="ECO:0000313" key="6">
    <source>
        <dbReference type="Proteomes" id="UP000249547"/>
    </source>
</evidence>
<dbReference type="InterPro" id="IPR012337">
    <property type="entry name" value="RNaseH-like_sf"/>
</dbReference>
<reference evidence="4 6" key="1">
    <citation type="submission" date="2018-06" db="EMBL/GenBank/DDBJ databases">
        <title>Genomic Encyclopedia of Archaeal and Bacterial Type Strains, Phase II (KMG-II): from individual species to whole genera.</title>
        <authorList>
            <person name="Goeker M."/>
        </authorList>
    </citation>
    <scope>NUCLEOTIDE SEQUENCE [LARGE SCALE GENOMIC DNA]</scope>
    <source>
        <strain evidence="4 6">DSM 23857</strain>
    </source>
</reference>
<dbReference type="InterPro" id="IPR036397">
    <property type="entry name" value="RNaseH_sf"/>
</dbReference>
<dbReference type="EMBL" id="QLLL01000016">
    <property type="protein sequence ID" value="RAI97438.1"/>
    <property type="molecule type" value="Genomic_DNA"/>
</dbReference>
<evidence type="ECO:0000313" key="5">
    <source>
        <dbReference type="EMBL" id="RAJ03832.1"/>
    </source>
</evidence>
<evidence type="ECO:0000259" key="1">
    <source>
        <dbReference type="PROSITE" id="PS50994"/>
    </source>
</evidence>
<feature type="domain" description="Integrase catalytic" evidence="1">
    <location>
        <begin position="114"/>
        <end position="277"/>
    </location>
</feature>
<dbReference type="AlphaFoldDB" id="A0A327Q6J4"/>
<evidence type="ECO:0000313" key="3">
    <source>
        <dbReference type="EMBL" id="RAI98398.1"/>
    </source>
</evidence>
<dbReference type="Gene3D" id="3.30.420.10">
    <property type="entry name" value="Ribonuclease H-like superfamily/Ribonuclease H"/>
    <property type="match status" value="1"/>
</dbReference>
<dbReference type="InterPro" id="IPR050900">
    <property type="entry name" value="Transposase_IS3/IS150/IS904"/>
</dbReference>
<dbReference type="EMBL" id="QLLL01000009">
    <property type="protein sequence ID" value="RAI99920.1"/>
    <property type="molecule type" value="Genomic_DNA"/>
</dbReference>
<evidence type="ECO:0000313" key="2">
    <source>
        <dbReference type="EMBL" id="RAI97438.1"/>
    </source>
</evidence>
<dbReference type="PANTHER" id="PTHR46889:SF5">
    <property type="entry name" value="INTEGRASE PROTEIN"/>
    <property type="match status" value="1"/>
</dbReference>
<dbReference type="PANTHER" id="PTHR46889">
    <property type="entry name" value="TRANSPOSASE INSF FOR INSERTION SEQUENCE IS3B-RELATED"/>
    <property type="match status" value="1"/>
</dbReference>
<dbReference type="Proteomes" id="UP000249547">
    <property type="component" value="Unassembled WGS sequence"/>
</dbReference>